<evidence type="ECO:0000313" key="3">
    <source>
        <dbReference type="EMBL" id="MPN36582.1"/>
    </source>
</evidence>
<dbReference type="EC" id="2.9.1.1" evidence="3"/>
<keyword evidence="2" id="KW-0663">Pyridoxal phosphate</keyword>
<dbReference type="AlphaFoldDB" id="A0A645HDZ0"/>
<organism evidence="3">
    <name type="scientific">bioreactor metagenome</name>
    <dbReference type="NCBI Taxonomy" id="1076179"/>
    <lineage>
        <taxon>unclassified sequences</taxon>
        <taxon>metagenomes</taxon>
        <taxon>ecological metagenomes</taxon>
    </lineage>
</organism>
<dbReference type="GO" id="GO:0004125">
    <property type="term" value="F:L-seryl-tRNA(Sec) selenium transferase activity"/>
    <property type="evidence" value="ECO:0007669"/>
    <property type="project" value="UniProtKB-EC"/>
</dbReference>
<keyword evidence="3" id="KW-0808">Transferase</keyword>
<dbReference type="Pfam" id="PF03841">
    <property type="entry name" value="SelA"/>
    <property type="match status" value="1"/>
</dbReference>
<name>A0A645HDZ0_9ZZZZ</name>
<evidence type="ECO:0000256" key="2">
    <source>
        <dbReference type="ARBA" id="ARBA00022898"/>
    </source>
</evidence>
<dbReference type="PANTHER" id="PTHR32328:SF0">
    <property type="entry name" value="L-SERYL-TRNA(SEC) SELENIUM TRANSFERASE"/>
    <property type="match status" value="1"/>
</dbReference>
<comment type="caution">
    <text evidence="3">The sequence shown here is derived from an EMBL/GenBank/DDBJ whole genome shotgun (WGS) entry which is preliminary data.</text>
</comment>
<dbReference type="Gene3D" id="3.90.1150.180">
    <property type="match status" value="1"/>
</dbReference>
<accession>A0A645HDZ0</accession>
<gene>
    <name evidence="3" type="primary">selA_12</name>
    <name evidence="3" type="ORF">SDC9_184091</name>
</gene>
<reference evidence="3" key="1">
    <citation type="submission" date="2019-08" db="EMBL/GenBank/DDBJ databases">
        <authorList>
            <person name="Kucharzyk K."/>
            <person name="Murdoch R.W."/>
            <person name="Higgins S."/>
            <person name="Loffler F."/>
        </authorList>
    </citation>
    <scope>NUCLEOTIDE SEQUENCE</scope>
</reference>
<protein>
    <submittedName>
        <fullName evidence="3">L-seryl-tRNA(Sec) selenium transferase</fullName>
        <ecNumber evidence="3">2.9.1.1</ecNumber>
    </submittedName>
</protein>
<proteinExistence type="predicted"/>
<evidence type="ECO:0000256" key="1">
    <source>
        <dbReference type="ARBA" id="ARBA00001933"/>
    </source>
</evidence>
<dbReference type="InterPro" id="IPR018319">
    <property type="entry name" value="SelA-like"/>
</dbReference>
<dbReference type="EMBL" id="VSSQ01090788">
    <property type="protein sequence ID" value="MPN36582.1"/>
    <property type="molecule type" value="Genomic_DNA"/>
</dbReference>
<sequence>MTLAAFEATLRLYLKGESGSIPTFRMINRDTEDMKKQARRFKRKLLALLSRTRLRSVFLDVVPVNDTVGGGSFPGSELPGFAVSLKLPELGSAGKLAEKLRSFEIPVIAGASDDQVLFHVRTLSEKDEKWILDGFKEMFSIDRGKAESID</sequence>
<comment type="cofactor">
    <cofactor evidence="1">
        <name>pyridoxal 5'-phosphate</name>
        <dbReference type="ChEBI" id="CHEBI:597326"/>
    </cofactor>
</comment>
<dbReference type="PANTHER" id="PTHR32328">
    <property type="entry name" value="L-SERYL-TRNA(SEC) SELENIUM TRANSFERASE"/>
    <property type="match status" value="1"/>
</dbReference>